<keyword evidence="1" id="KW-0472">Membrane</keyword>
<accession>A0A8E2AN20</accession>
<feature type="transmembrane region" description="Helical" evidence="1">
    <location>
        <begin position="82"/>
        <end position="102"/>
    </location>
</feature>
<dbReference type="Pfam" id="PF20151">
    <property type="entry name" value="DUF6533"/>
    <property type="match status" value="1"/>
</dbReference>
<feature type="non-terminal residue" evidence="3">
    <location>
        <position position="166"/>
    </location>
</feature>
<organism evidence="3 4">
    <name type="scientific">Obba rivulosa</name>
    <dbReference type="NCBI Taxonomy" id="1052685"/>
    <lineage>
        <taxon>Eukaryota</taxon>
        <taxon>Fungi</taxon>
        <taxon>Dikarya</taxon>
        <taxon>Basidiomycota</taxon>
        <taxon>Agaricomycotina</taxon>
        <taxon>Agaricomycetes</taxon>
        <taxon>Polyporales</taxon>
        <taxon>Gelatoporiaceae</taxon>
        <taxon>Obba</taxon>
    </lineage>
</organism>
<dbReference type="EMBL" id="KV722631">
    <property type="protein sequence ID" value="OCH84824.1"/>
    <property type="molecule type" value="Genomic_DNA"/>
</dbReference>
<name>A0A8E2AN20_9APHY</name>
<reference evidence="3 4" key="1">
    <citation type="submission" date="2016-07" db="EMBL/GenBank/DDBJ databases">
        <title>Draft genome of the white-rot fungus Obba rivulosa 3A-2.</title>
        <authorList>
            <consortium name="DOE Joint Genome Institute"/>
            <person name="Miettinen O."/>
            <person name="Riley R."/>
            <person name="Acob R."/>
            <person name="Barry K."/>
            <person name="Cullen D."/>
            <person name="De Vries R."/>
            <person name="Hainaut M."/>
            <person name="Hatakka A."/>
            <person name="Henrissat B."/>
            <person name="Hilden K."/>
            <person name="Kuo R."/>
            <person name="Labutti K."/>
            <person name="Lipzen A."/>
            <person name="Makela M.R."/>
            <person name="Sandor L."/>
            <person name="Spatafora J.W."/>
            <person name="Grigoriev I.V."/>
            <person name="Hibbett D.S."/>
        </authorList>
    </citation>
    <scope>NUCLEOTIDE SEQUENCE [LARGE SCALE GENOMIC DNA]</scope>
    <source>
        <strain evidence="3 4">3A-2</strain>
    </source>
</reference>
<keyword evidence="1" id="KW-0812">Transmembrane</keyword>
<keyword evidence="1" id="KW-1133">Transmembrane helix</keyword>
<dbReference type="OrthoDB" id="2756573at2759"/>
<dbReference type="AlphaFoldDB" id="A0A8E2AN20"/>
<feature type="transmembrane region" description="Helical" evidence="1">
    <location>
        <begin position="114"/>
        <end position="136"/>
    </location>
</feature>
<evidence type="ECO:0000259" key="2">
    <source>
        <dbReference type="Pfam" id="PF20151"/>
    </source>
</evidence>
<protein>
    <recommendedName>
        <fullName evidence="2">DUF6533 domain-containing protein</fullName>
    </recommendedName>
</protein>
<evidence type="ECO:0000313" key="4">
    <source>
        <dbReference type="Proteomes" id="UP000250043"/>
    </source>
</evidence>
<evidence type="ECO:0000256" key="1">
    <source>
        <dbReference type="SAM" id="Phobius"/>
    </source>
</evidence>
<proteinExistence type="predicted"/>
<dbReference type="InterPro" id="IPR045340">
    <property type="entry name" value="DUF6533"/>
</dbReference>
<keyword evidence="4" id="KW-1185">Reference proteome</keyword>
<evidence type="ECO:0000313" key="3">
    <source>
        <dbReference type="EMBL" id="OCH84824.1"/>
    </source>
</evidence>
<dbReference type="Proteomes" id="UP000250043">
    <property type="component" value="Unassembled WGS sequence"/>
</dbReference>
<sequence length="166" mass="18585">AAMIYDHLCTLTREFELLWDKKFNSVTLIFHLNRWISLAWTMLNIAKPFLSLGTYSVSLFPRDILRIQYPNFLRIVFSAIRMYAVSHGNLALALTVVFLNLVPVGTNVVNTSGSLVLVTISSRTCVVAADILVLVVTWSKTYHIKRAADQAGIRSSIADLLLRDGT</sequence>
<gene>
    <name evidence="3" type="ORF">OBBRIDRAFT_740914</name>
</gene>
<feature type="domain" description="DUF6533" evidence="2">
    <location>
        <begin position="2"/>
        <end position="38"/>
    </location>
</feature>